<dbReference type="AlphaFoldDB" id="A0A0D0A5P6"/>
<dbReference type="HOGENOM" id="CLU_000384_29_0_1"/>
<sequence length="163" mass="19103">MAHQFLYVETVYECTCILQEAYDCLSHKGFYPTWRTLTDCFWWLSLKKDIAWYIKTCHQCQLHSIEKVVIPSTVAVPTPLFHKAYTDLMHMPTSHGYSYIIQAWCSLSAWPEFRVLCRWGGVEEIVTNNSTPFVAALDWLLKKYHINHIHISAYNSCTNMMKT</sequence>
<reference evidence="2 3" key="1">
    <citation type="submission" date="2014-04" db="EMBL/GenBank/DDBJ databases">
        <authorList>
            <consortium name="DOE Joint Genome Institute"/>
            <person name="Kuo A."/>
            <person name="Ruytinx J."/>
            <person name="Rineau F."/>
            <person name="Colpaert J."/>
            <person name="Kohler A."/>
            <person name="Nagy L.G."/>
            <person name="Floudas D."/>
            <person name="Copeland A."/>
            <person name="Barry K.W."/>
            <person name="Cichocki N."/>
            <person name="Veneault-Fourrey C."/>
            <person name="LaButti K."/>
            <person name="Lindquist E.A."/>
            <person name="Lipzen A."/>
            <person name="Lundell T."/>
            <person name="Morin E."/>
            <person name="Murat C."/>
            <person name="Sun H."/>
            <person name="Tunlid A."/>
            <person name="Henrissat B."/>
            <person name="Grigoriev I.V."/>
            <person name="Hibbett D.S."/>
            <person name="Martin F."/>
            <person name="Nordberg H.P."/>
            <person name="Cantor M.N."/>
            <person name="Hua S.X."/>
        </authorList>
    </citation>
    <scope>NUCLEOTIDE SEQUENCE [LARGE SCALE GENOMIC DNA]</scope>
    <source>
        <strain evidence="2 3">UH-Slu-Lm8-n1</strain>
    </source>
</reference>
<dbReference type="Pfam" id="PF17921">
    <property type="entry name" value="Integrase_H2C2"/>
    <property type="match status" value="1"/>
</dbReference>
<dbReference type="InterPro" id="IPR012337">
    <property type="entry name" value="RNaseH-like_sf"/>
</dbReference>
<name>A0A0D0A5P6_9AGAM</name>
<gene>
    <name evidence="2" type="ORF">CY34DRAFT_26194</name>
</gene>
<dbReference type="STRING" id="930992.A0A0D0A5P6"/>
<accession>A0A0D0A5P6</accession>
<dbReference type="GO" id="GO:0003676">
    <property type="term" value="F:nucleic acid binding"/>
    <property type="evidence" value="ECO:0007669"/>
    <property type="project" value="InterPro"/>
</dbReference>
<reference evidence="3" key="2">
    <citation type="submission" date="2015-01" db="EMBL/GenBank/DDBJ databases">
        <title>Evolutionary Origins and Diversification of the Mycorrhizal Mutualists.</title>
        <authorList>
            <consortium name="DOE Joint Genome Institute"/>
            <consortium name="Mycorrhizal Genomics Consortium"/>
            <person name="Kohler A."/>
            <person name="Kuo A."/>
            <person name="Nagy L.G."/>
            <person name="Floudas D."/>
            <person name="Copeland A."/>
            <person name="Barry K.W."/>
            <person name="Cichocki N."/>
            <person name="Veneault-Fourrey C."/>
            <person name="LaButti K."/>
            <person name="Lindquist E.A."/>
            <person name="Lipzen A."/>
            <person name="Lundell T."/>
            <person name="Morin E."/>
            <person name="Murat C."/>
            <person name="Riley R."/>
            <person name="Ohm R."/>
            <person name="Sun H."/>
            <person name="Tunlid A."/>
            <person name="Henrissat B."/>
            <person name="Grigoriev I.V."/>
            <person name="Hibbett D.S."/>
            <person name="Martin F."/>
        </authorList>
    </citation>
    <scope>NUCLEOTIDE SEQUENCE [LARGE SCALE GENOMIC DNA]</scope>
    <source>
        <strain evidence="3">UH-Slu-Lm8-n1</strain>
    </source>
</reference>
<proteinExistence type="predicted"/>
<evidence type="ECO:0000259" key="1">
    <source>
        <dbReference type="Pfam" id="PF17921"/>
    </source>
</evidence>
<dbReference type="OrthoDB" id="2673428at2759"/>
<evidence type="ECO:0000313" key="3">
    <source>
        <dbReference type="Proteomes" id="UP000054485"/>
    </source>
</evidence>
<feature type="domain" description="Integrase zinc-binding" evidence="1">
    <location>
        <begin position="17"/>
        <end position="63"/>
    </location>
</feature>
<protein>
    <recommendedName>
        <fullName evidence="1">Integrase zinc-binding domain-containing protein</fullName>
    </recommendedName>
</protein>
<dbReference type="InterPro" id="IPR036397">
    <property type="entry name" value="RNaseH_sf"/>
</dbReference>
<dbReference type="Proteomes" id="UP000054485">
    <property type="component" value="Unassembled WGS sequence"/>
</dbReference>
<dbReference type="EMBL" id="KN835489">
    <property type="protein sequence ID" value="KIK36916.1"/>
    <property type="molecule type" value="Genomic_DNA"/>
</dbReference>
<dbReference type="Gene3D" id="1.10.340.70">
    <property type="match status" value="1"/>
</dbReference>
<dbReference type="SUPFAM" id="SSF53098">
    <property type="entry name" value="Ribonuclease H-like"/>
    <property type="match status" value="1"/>
</dbReference>
<dbReference type="Gene3D" id="3.30.420.10">
    <property type="entry name" value="Ribonuclease H-like superfamily/Ribonuclease H"/>
    <property type="match status" value="1"/>
</dbReference>
<dbReference type="InParanoid" id="A0A0D0A5P6"/>
<evidence type="ECO:0000313" key="2">
    <source>
        <dbReference type="EMBL" id="KIK36916.1"/>
    </source>
</evidence>
<dbReference type="InterPro" id="IPR041588">
    <property type="entry name" value="Integrase_H2C2"/>
</dbReference>
<organism evidence="2 3">
    <name type="scientific">Suillus luteus UH-Slu-Lm8-n1</name>
    <dbReference type="NCBI Taxonomy" id="930992"/>
    <lineage>
        <taxon>Eukaryota</taxon>
        <taxon>Fungi</taxon>
        <taxon>Dikarya</taxon>
        <taxon>Basidiomycota</taxon>
        <taxon>Agaricomycotina</taxon>
        <taxon>Agaricomycetes</taxon>
        <taxon>Agaricomycetidae</taxon>
        <taxon>Boletales</taxon>
        <taxon>Suillineae</taxon>
        <taxon>Suillaceae</taxon>
        <taxon>Suillus</taxon>
    </lineage>
</organism>
<keyword evidence="3" id="KW-1185">Reference proteome</keyword>